<dbReference type="Proteomes" id="UP000626092">
    <property type="component" value="Unassembled WGS sequence"/>
</dbReference>
<evidence type="ECO:0000313" key="3">
    <source>
        <dbReference type="EMBL" id="KAF7140932.1"/>
    </source>
</evidence>
<dbReference type="EMBL" id="WJXA01000006">
    <property type="protein sequence ID" value="KAF7140932.1"/>
    <property type="molecule type" value="Genomic_DNA"/>
</dbReference>
<evidence type="ECO:0000259" key="2">
    <source>
        <dbReference type="Pfam" id="PF24948"/>
    </source>
</evidence>
<dbReference type="Gene3D" id="3.30.470.110">
    <property type="match status" value="1"/>
</dbReference>
<feature type="signal peptide" evidence="1">
    <location>
        <begin position="1"/>
        <end position="23"/>
    </location>
</feature>
<dbReference type="AlphaFoldDB" id="A0A834GWL5"/>
<gene>
    <name evidence="3" type="ORF">RHSIM_Rhsim06G0118800</name>
</gene>
<sequence length="529" mass="59806">MATVRALFTLPILELLLLDEYEASCSVQRELGMRLVNLNICQSSTSSSIQTPEMNMKKSGSKLLEHQVYCGKDSSEERELGMRLVNLNIRQSSISSSIQTPEMNMKKSGSKLLEHQVYCGKDSSEERELGMRLVNLNIRQSSISSSIQTPEMNMKKSGSKLLEHQVYCGKDSSEERELGMRLVNLNIRQSSISSSIQTPEMNMKKSGSKLLEHQVYCGKHSSEEREFDYASNYLSNVLIKNCSCWMNMKTSGSKLQHLVYCEKLCLEQRDLKYRKKGSLLVRFYKRVGQLKGHMLSSEKLVVKPDMLFGKRGLVALNLDMAEVAVFVKEQLGKEAVETFVEMGGCKGPITTFIVEPFVPQHEEFYLNIASERLGCSASFSECRGIEIEENWDKVKTIFVLTGVAFTSETCAPLVATLPLEIKGEIEEFIKQVFALFLDMDFTFMEMNPFTLVNGKPCPLDMRGELDDTTAFKNFKNVVIKVFFYFVGGNIEFPMPFGRVMSPTKNFIHGLDEKVQIDASLLPSISVFTH</sequence>
<dbReference type="InterPro" id="IPR056749">
    <property type="entry name" value="Citrate_synth_N"/>
</dbReference>
<name>A0A834GWL5_RHOSS</name>
<dbReference type="SUPFAM" id="SSF56059">
    <property type="entry name" value="Glutathione synthetase ATP-binding domain-like"/>
    <property type="match status" value="1"/>
</dbReference>
<comment type="caution">
    <text evidence="3">The sequence shown here is derived from an EMBL/GenBank/DDBJ whole genome shotgun (WGS) entry which is preliminary data.</text>
</comment>
<dbReference type="OrthoDB" id="3261737at2759"/>
<dbReference type="Pfam" id="PF24948">
    <property type="entry name" value="Citrate_synth_N"/>
    <property type="match status" value="1"/>
</dbReference>
<evidence type="ECO:0000313" key="4">
    <source>
        <dbReference type="Proteomes" id="UP000626092"/>
    </source>
</evidence>
<reference evidence="3" key="1">
    <citation type="submission" date="2019-11" db="EMBL/GenBank/DDBJ databases">
        <authorList>
            <person name="Liu Y."/>
            <person name="Hou J."/>
            <person name="Li T.-Q."/>
            <person name="Guan C.-H."/>
            <person name="Wu X."/>
            <person name="Wu H.-Z."/>
            <person name="Ling F."/>
            <person name="Zhang R."/>
            <person name="Shi X.-G."/>
            <person name="Ren J.-P."/>
            <person name="Chen E.-F."/>
            <person name="Sun J.-M."/>
        </authorList>
    </citation>
    <scope>NUCLEOTIDE SEQUENCE</scope>
    <source>
        <strain evidence="3">Adult_tree_wgs_1</strain>
        <tissue evidence="3">Leaves</tissue>
    </source>
</reference>
<organism evidence="3 4">
    <name type="scientific">Rhododendron simsii</name>
    <name type="common">Sims's rhododendron</name>
    <dbReference type="NCBI Taxonomy" id="118357"/>
    <lineage>
        <taxon>Eukaryota</taxon>
        <taxon>Viridiplantae</taxon>
        <taxon>Streptophyta</taxon>
        <taxon>Embryophyta</taxon>
        <taxon>Tracheophyta</taxon>
        <taxon>Spermatophyta</taxon>
        <taxon>Magnoliopsida</taxon>
        <taxon>eudicotyledons</taxon>
        <taxon>Gunneridae</taxon>
        <taxon>Pentapetalae</taxon>
        <taxon>asterids</taxon>
        <taxon>Ericales</taxon>
        <taxon>Ericaceae</taxon>
        <taxon>Ericoideae</taxon>
        <taxon>Rhodoreae</taxon>
        <taxon>Rhododendron</taxon>
    </lineage>
</organism>
<accession>A0A834GWL5</accession>
<feature type="domain" description="ATP-citrate synthase ATP-grasp" evidence="2">
    <location>
        <begin position="293"/>
        <end position="473"/>
    </location>
</feature>
<evidence type="ECO:0000256" key="1">
    <source>
        <dbReference type="SAM" id="SignalP"/>
    </source>
</evidence>
<keyword evidence="1" id="KW-0732">Signal</keyword>
<feature type="chain" id="PRO_5033066283" description="ATP-citrate synthase ATP-grasp domain-containing protein" evidence="1">
    <location>
        <begin position="24"/>
        <end position="529"/>
    </location>
</feature>
<proteinExistence type="predicted"/>
<keyword evidence="4" id="KW-1185">Reference proteome</keyword>
<protein>
    <recommendedName>
        <fullName evidence="2">ATP-citrate synthase ATP-grasp domain-containing protein</fullName>
    </recommendedName>
</protein>